<reference evidence="2" key="1">
    <citation type="submission" date="2013-02" db="EMBL/GenBank/DDBJ databases">
        <title>MYB transcription factor family genes from sugarcane (Saccharum officinarum).</title>
        <authorList>
            <person name="Geethalakshmi S."/>
            <person name="Barathkumar S."/>
            <person name="Prabu G.R."/>
        </authorList>
    </citation>
    <scope>NUCLEOTIDE SEQUENCE</scope>
    <source>
        <tissue evidence="2">Leaf</tissue>
    </source>
</reference>
<reference evidence="2" key="2">
    <citation type="journal article" date="2015" name="Plant Mol. Biol. Rep.">
        <title>The MYB Transcription Factor Family Genes in Sugarcane (Saccharum sp.).</title>
        <authorList>
            <person name="Geethalakshmi S."/>
            <person name="Barathkumar S."/>
            <person name="Prabu G."/>
        </authorList>
    </citation>
    <scope>NUCLEOTIDE SEQUENCE</scope>
    <source>
        <tissue evidence="2">Leaf</tissue>
    </source>
</reference>
<dbReference type="EMBL" id="HF679479">
    <property type="protein sequence ID" value="CCU64225.1"/>
    <property type="molecule type" value="mRNA"/>
</dbReference>
<evidence type="ECO:0000313" key="2">
    <source>
        <dbReference type="EMBL" id="CCU64225.1"/>
    </source>
</evidence>
<dbReference type="AlphaFoldDB" id="A0A0C6WCN6"/>
<name>A0A0C6WCN6_9POAL</name>
<feature type="chain" id="PRO_5002190258" evidence="1">
    <location>
        <begin position="24"/>
        <end position="121"/>
    </location>
</feature>
<sequence length="121" mass="14031">MTSRRRCLWHNNWTASWWPPCLSCWNSRYTTCFCSTSSGLWHACPGSRSRSTWCSSKHCSDALSNATPIISWVRDTFQMLRGIYTNPYLPMSAFSGCAAMSQYAIQYTLVHYKLFYMLHCT</sequence>
<proteinExistence type="evidence at transcript level"/>
<feature type="signal peptide" evidence="1">
    <location>
        <begin position="1"/>
        <end position="23"/>
    </location>
</feature>
<evidence type="ECO:0000256" key="1">
    <source>
        <dbReference type="SAM" id="SignalP"/>
    </source>
</evidence>
<keyword evidence="1" id="KW-0732">Signal</keyword>
<organism evidence="2">
    <name type="scientific">Saccharum hybrid cultivar Co 86032</name>
    <dbReference type="NCBI Taxonomy" id="672234"/>
    <lineage>
        <taxon>Eukaryota</taxon>
        <taxon>Viridiplantae</taxon>
        <taxon>Streptophyta</taxon>
        <taxon>Embryophyta</taxon>
        <taxon>Tracheophyta</taxon>
        <taxon>Spermatophyta</taxon>
        <taxon>Magnoliopsida</taxon>
        <taxon>Liliopsida</taxon>
        <taxon>Poales</taxon>
        <taxon>Poaceae</taxon>
        <taxon>PACMAD clade</taxon>
        <taxon>Panicoideae</taxon>
        <taxon>Andropogonodae</taxon>
        <taxon>Andropogoneae</taxon>
        <taxon>Saccharinae</taxon>
        <taxon>Saccharum</taxon>
        <taxon>Saccharum officinarum species complex</taxon>
    </lineage>
</organism>
<accession>A0A0C6WCN6</accession>
<protein>
    <submittedName>
        <fullName evidence="2">ScMYB73 protein</fullName>
    </submittedName>
</protein>
<gene>
    <name evidence="2" type="primary">scMYB73</name>
</gene>